<feature type="transmembrane region" description="Helical" evidence="1">
    <location>
        <begin position="36"/>
        <end position="56"/>
    </location>
</feature>
<gene>
    <name evidence="2" type="ORF">ALNOE001_10470</name>
</gene>
<protein>
    <submittedName>
        <fullName evidence="2">Uncharacterized protein</fullName>
    </submittedName>
</protein>
<evidence type="ECO:0000313" key="3">
    <source>
        <dbReference type="Proteomes" id="UP000253099"/>
    </source>
</evidence>
<organism evidence="2 3">
    <name type="scientific">Candidatus Methanobinarius endosymbioticus</name>
    <dbReference type="NCBI Taxonomy" id="2006182"/>
    <lineage>
        <taxon>Archaea</taxon>
        <taxon>Methanobacteriati</taxon>
        <taxon>Methanobacteriota</taxon>
        <taxon>Methanomada group</taxon>
        <taxon>Methanobacteria</taxon>
        <taxon>Methanobacteriales</taxon>
        <taxon>Methanobacteriaceae</taxon>
        <taxon>Candidatus Methanobinarius</taxon>
    </lineage>
</organism>
<evidence type="ECO:0000313" key="2">
    <source>
        <dbReference type="EMBL" id="RBQ23446.1"/>
    </source>
</evidence>
<keyword evidence="1" id="KW-0812">Transmembrane</keyword>
<comment type="caution">
    <text evidence="2">The sequence shown here is derived from an EMBL/GenBank/DDBJ whole genome shotgun (WGS) entry which is preliminary data.</text>
</comment>
<keyword evidence="3" id="KW-1185">Reference proteome</keyword>
<dbReference type="AlphaFoldDB" id="A0A366MB64"/>
<keyword evidence="1" id="KW-1133">Transmembrane helix</keyword>
<reference evidence="2 3" key="1">
    <citation type="submission" date="2018-06" db="EMBL/GenBank/DDBJ databases">
        <title>Genomic insight into two independent archaeal endosymbiosis events.</title>
        <authorList>
            <person name="Lind A.E."/>
            <person name="Lewis W.H."/>
            <person name="Spang A."/>
            <person name="Guy L."/>
            <person name="Embley M.T."/>
            <person name="Ettema T.J.G."/>
        </authorList>
    </citation>
    <scope>NUCLEOTIDE SEQUENCE [LARGE SCALE GENOMIC DNA]</scope>
    <source>
        <strain evidence="2">NOE</strain>
    </source>
</reference>
<proteinExistence type="predicted"/>
<evidence type="ECO:0000256" key="1">
    <source>
        <dbReference type="SAM" id="Phobius"/>
    </source>
</evidence>
<sequence>MGLVKVNPFLTPIPPNSYVDDIYNNSVVSANMKKTGMSIIVIFLVLLLSVFGFVIIPRK</sequence>
<name>A0A366MB64_9EURY</name>
<accession>A0A366MB64</accession>
<dbReference type="Proteomes" id="UP000253099">
    <property type="component" value="Unassembled WGS sequence"/>
</dbReference>
<dbReference type="EMBL" id="NIZT01000025">
    <property type="protein sequence ID" value="RBQ23446.1"/>
    <property type="molecule type" value="Genomic_DNA"/>
</dbReference>
<keyword evidence="1" id="KW-0472">Membrane</keyword>